<dbReference type="Gene3D" id="1.20.1560.10">
    <property type="entry name" value="ABC transporter type 1, transmembrane domain"/>
    <property type="match status" value="1"/>
</dbReference>
<evidence type="ECO:0000256" key="5">
    <source>
        <dbReference type="ARBA" id="ARBA00022989"/>
    </source>
</evidence>
<keyword evidence="12" id="KW-1185">Reference proteome</keyword>
<evidence type="ECO:0000256" key="8">
    <source>
        <dbReference type="SAM" id="Phobius"/>
    </source>
</evidence>
<dbReference type="PANTHER" id="PTHR43394">
    <property type="entry name" value="ATP-DEPENDENT PERMEASE MDL1, MITOCHONDRIAL"/>
    <property type="match status" value="1"/>
</dbReference>
<keyword evidence="3" id="KW-0547">Nucleotide-binding</keyword>
<evidence type="ECO:0000313" key="12">
    <source>
        <dbReference type="Proteomes" id="UP001599542"/>
    </source>
</evidence>
<evidence type="ECO:0000259" key="9">
    <source>
        <dbReference type="PROSITE" id="PS50893"/>
    </source>
</evidence>
<dbReference type="InterPro" id="IPR011527">
    <property type="entry name" value="ABC1_TM_dom"/>
</dbReference>
<keyword evidence="2 8" id="KW-0812">Transmembrane</keyword>
<evidence type="ECO:0000256" key="1">
    <source>
        <dbReference type="ARBA" id="ARBA00004651"/>
    </source>
</evidence>
<gene>
    <name evidence="11" type="ORF">ACFW6T_03820</name>
</gene>
<dbReference type="EMBL" id="JBHYPX010000004">
    <property type="protein sequence ID" value="MFE1351097.1"/>
    <property type="molecule type" value="Genomic_DNA"/>
</dbReference>
<dbReference type="PANTHER" id="PTHR43394:SF1">
    <property type="entry name" value="ATP-BINDING CASSETTE SUB-FAMILY B MEMBER 10, MITOCHONDRIAL"/>
    <property type="match status" value="1"/>
</dbReference>
<protein>
    <submittedName>
        <fullName evidence="11">ATP-binding cassette domain-containing protein</fullName>
    </submittedName>
</protein>
<accession>A0ABW6GEE1</accession>
<evidence type="ECO:0000256" key="4">
    <source>
        <dbReference type="ARBA" id="ARBA00022840"/>
    </source>
</evidence>
<evidence type="ECO:0000256" key="3">
    <source>
        <dbReference type="ARBA" id="ARBA00022741"/>
    </source>
</evidence>
<dbReference type="Proteomes" id="UP001599542">
    <property type="component" value="Unassembled WGS sequence"/>
</dbReference>
<dbReference type="InterPro" id="IPR003439">
    <property type="entry name" value="ABC_transporter-like_ATP-bd"/>
</dbReference>
<comment type="subcellular location">
    <subcellularLocation>
        <location evidence="1">Cell membrane</location>
        <topology evidence="1">Multi-pass membrane protein</topology>
    </subcellularLocation>
</comment>
<name>A0ABW6GEE1_9ACTN</name>
<feature type="region of interest" description="Disordered" evidence="7">
    <location>
        <begin position="545"/>
        <end position="590"/>
    </location>
</feature>
<dbReference type="CDD" id="cd03228">
    <property type="entry name" value="ABCC_MRP_Like"/>
    <property type="match status" value="1"/>
</dbReference>
<dbReference type="Gene3D" id="3.40.50.300">
    <property type="entry name" value="P-loop containing nucleotide triphosphate hydrolases"/>
    <property type="match status" value="1"/>
</dbReference>
<keyword evidence="5 8" id="KW-1133">Transmembrane helix</keyword>
<dbReference type="SUPFAM" id="SSF52540">
    <property type="entry name" value="P-loop containing nucleoside triphosphate hydrolases"/>
    <property type="match status" value="1"/>
</dbReference>
<dbReference type="Pfam" id="PF00005">
    <property type="entry name" value="ABC_tran"/>
    <property type="match status" value="1"/>
</dbReference>
<keyword evidence="4 11" id="KW-0067">ATP-binding</keyword>
<sequence>MRGSSVALTVSVPLEAAATLALPGVAGVVLDAVLAGRPAGWAVGGLAALLAVGAAASALAAAAGPACTAADTVALRGALVRRVLWLRPFPSAVERLCGERPGPGDLTARLVGAAADAGAARAARLAAATALVTSAGAVLGLGVLSPWLAAAFFAGVLPGVVLVRLFMRTAEDVFVRYQEAQGRLADRLADALAGVRTVRAAGAQRQEAARVLGVLPELGDAGRALWRAQRRTVGQVTLLVAAVELTVLGTAGQLVAAGQLPAGAFAAAAGWAALGLGFFEQVEALVGVAHARAGLARVREVAGLPGPGAGGRELPDGTGELVFRSVLVRDDEGAVVFGPLELTVPGGATVAVVGRSGAGKSLLAALAGGLRLPDGGEVLVDGVPVAALSVAERRRAVGYAFERPLLIGPALDEALEGAGPAALAAARADGFLARLPHGGRTPVGELQLSGGELQRLGLARLLAGNARVVVLDDATSSLDAATEHQVGRALHESTRGRTRLVVTHRAAVAARAGLVVWLDGGRVRAIDTHGALLADPAYRAVLSGAAADERPTAGERRATGERPTPDERRAAAERRDGGNPGPGERRAPVC</sequence>
<dbReference type="InterPro" id="IPR039421">
    <property type="entry name" value="Type_1_exporter"/>
</dbReference>
<dbReference type="PROSITE" id="PS00211">
    <property type="entry name" value="ABC_TRANSPORTER_1"/>
    <property type="match status" value="1"/>
</dbReference>
<dbReference type="PROSITE" id="PS50893">
    <property type="entry name" value="ABC_TRANSPORTER_2"/>
    <property type="match status" value="1"/>
</dbReference>
<dbReference type="RefSeq" id="WP_380324198.1">
    <property type="nucleotide sequence ID" value="NZ_JBHYPW010000024.1"/>
</dbReference>
<dbReference type="SUPFAM" id="SSF90123">
    <property type="entry name" value="ABC transporter transmembrane region"/>
    <property type="match status" value="1"/>
</dbReference>
<dbReference type="SMART" id="SM00382">
    <property type="entry name" value="AAA"/>
    <property type="match status" value="1"/>
</dbReference>
<dbReference type="InterPro" id="IPR036640">
    <property type="entry name" value="ABC1_TM_sf"/>
</dbReference>
<evidence type="ECO:0000256" key="7">
    <source>
        <dbReference type="SAM" id="MobiDB-lite"/>
    </source>
</evidence>
<dbReference type="InterPro" id="IPR027417">
    <property type="entry name" value="P-loop_NTPase"/>
</dbReference>
<evidence type="ECO:0000256" key="2">
    <source>
        <dbReference type="ARBA" id="ARBA00022692"/>
    </source>
</evidence>
<dbReference type="PROSITE" id="PS50929">
    <property type="entry name" value="ABC_TM1F"/>
    <property type="match status" value="1"/>
</dbReference>
<organism evidence="11 12">
    <name type="scientific">Kitasatospora phosalacinea</name>
    <dbReference type="NCBI Taxonomy" id="2065"/>
    <lineage>
        <taxon>Bacteria</taxon>
        <taxon>Bacillati</taxon>
        <taxon>Actinomycetota</taxon>
        <taxon>Actinomycetes</taxon>
        <taxon>Kitasatosporales</taxon>
        <taxon>Streptomycetaceae</taxon>
        <taxon>Kitasatospora</taxon>
    </lineage>
</organism>
<feature type="transmembrane region" description="Helical" evidence="8">
    <location>
        <begin position="236"/>
        <end position="256"/>
    </location>
</feature>
<feature type="compositionally biased region" description="Basic and acidic residues" evidence="7">
    <location>
        <begin position="547"/>
        <end position="590"/>
    </location>
</feature>
<dbReference type="InterPro" id="IPR003593">
    <property type="entry name" value="AAA+_ATPase"/>
</dbReference>
<keyword evidence="6 8" id="KW-0472">Membrane</keyword>
<reference evidence="11 12" key="1">
    <citation type="submission" date="2024-09" db="EMBL/GenBank/DDBJ databases">
        <title>The Natural Products Discovery Center: Release of the First 8490 Sequenced Strains for Exploring Actinobacteria Biosynthetic Diversity.</title>
        <authorList>
            <person name="Kalkreuter E."/>
            <person name="Kautsar S.A."/>
            <person name="Yang D."/>
            <person name="Bader C.D."/>
            <person name="Teijaro C.N."/>
            <person name="Fluegel L."/>
            <person name="Davis C.M."/>
            <person name="Simpson J.R."/>
            <person name="Lauterbach L."/>
            <person name="Steele A.D."/>
            <person name="Gui C."/>
            <person name="Meng S."/>
            <person name="Li G."/>
            <person name="Viehrig K."/>
            <person name="Ye F."/>
            <person name="Su P."/>
            <person name="Kiefer A.F."/>
            <person name="Nichols A."/>
            <person name="Cepeda A.J."/>
            <person name="Yan W."/>
            <person name="Fan B."/>
            <person name="Jiang Y."/>
            <person name="Adhikari A."/>
            <person name="Zheng C.-J."/>
            <person name="Schuster L."/>
            <person name="Cowan T.M."/>
            <person name="Smanski M.J."/>
            <person name="Chevrette M.G."/>
            <person name="De Carvalho L.P.S."/>
            <person name="Shen B."/>
        </authorList>
    </citation>
    <scope>NUCLEOTIDE SEQUENCE [LARGE SCALE GENOMIC DNA]</scope>
    <source>
        <strain evidence="11 12">NPDC058753</strain>
    </source>
</reference>
<feature type="transmembrane region" description="Helical" evidence="8">
    <location>
        <begin position="39"/>
        <end position="62"/>
    </location>
</feature>
<dbReference type="InterPro" id="IPR017871">
    <property type="entry name" value="ABC_transporter-like_CS"/>
</dbReference>
<feature type="domain" description="ABC transmembrane type-1" evidence="10">
    <location>
        <begin position="14"/>
        <end position="268"/>
    </location>
</feature>
<evidence type="ECO:0000256" key="6">
    <source>
        <dbReference type="ARBA" id="ARBA00023136"/>
    </source>
</evidence>
<comment type="caution">
    <text evidence="11">The sequence shown here is derived from an EMBL/GenBank/DDBJ whole genome shotgun (WGS) entry which is preliminary data.</text>
</comment>
<feature type="transmembrane region" description="Helical" evidence="8">
    <location>
        <begin position="147"/>
        <end position="167"/>
    </location>
</feature>
<proteinExistence type="predicted"/>
<dbReference type="GO" id="GO:0005524">
    <property type="term" value="F:ATP binding"/>
    <property type="evidence" value="ECO:0007669"/>
    <property type="project" value="UniProtKB-KW"/>
</dbReference>
<evidence type="ECO:0000313" key="11">
    <source>
        <dbReference type="EMBL" id="MFE1351097.1"/>
    </source>
</evidence>
<feature type="transmembrane region" description="Helical" evidence="8">
    <location>
        <begin position="122"/>
        <end position="141"/>
    </location>
</feature>
<feature type="domain" description="ABC transporter" evidence="9">
    <location>
        <begin position="321"/>
        <end position="545"/>
    </location>
</feature>
<evidence type="ECO:0000259" key="10">
    <source>
        <dbReference type="PROSITE" id="PS50929"/>
    </source>
</evidence>
<dbReference type="Pfam" id="PF00664">
    <property type="entry name" value="ABC_membrane"/>
    <property type="match status" value="1"/>
</dbReference>